<dbReference type="InterPro" id="IPR036104">
    <property type="entry name" value="BFN_sf"/>
</dbReference>
<dbReference type="PROSITE" id="PS51658">
    <property type="entry name" value="BFN"/>
    <property type="match status" value="1"/>
</dbReference>
<keyword evidence="3" id="KW-1185">Reference proteome</keyword>
<sequence length="155" mass="17029">MREVEVIGVRVEMPSNNPIVLLRESAGDRYLPIWIGAVEATAIAFAQQGVVPPRPLTHDLLRDLLEATGNALTEVRITEMRDGVFYAMLALASGVEVSARPSDSIALALRTGARIVCADDVLEEAGLEVPDEQEDEVEKFREFLDHVTPEDFEQG</sequence>
<dbReference type="SUPFAM" id="SSF103256">
    <property type="entry name" value="Hypothetical protein TM0160"/>
    <property type="match status" value="1"/>
</dbReference>
<proteinExistence type="predicted"/>
<evidence type="ECO:0000313" key="3">
    <source>
        <dbReference type="Proteomes" id="UP001240447"/>
    </source>
</evidence>
<dbReference type="EMBL" id="JAUSQM010000001">
    <property type="protein sequence ID" value="MDP9822957.1"/>
    <property type="molecule type" value="Genomic_DNA"/>
</dbReference>
<dbReference type="InterPro" id="IPR003729">
    <property type="entry name" value="Bi_nuclease_dom"/>
</dbReference>
<dbReference type="PANTHER" id="PTHR15160:SF1">
    <property type="entry name" value="VON HIPPEL-LINDAU DISEASE TUMOR SUPPRESSOR"/>
    <property type="match status" value="1"/>
</dbReference>
<accession>A0ABT9NR99</accession>
<dbReference type="Gene3D" id="3.10.690.10">
    <property type="entry name" value="Bifunctional nuclease domain"/>
    <property type="match status" value="1"/>
</dbReference>
<dbReference type="Proteomes" id="UP001240447">
    <property type="component" value="Unassembled WGS sequence"/>
</dbReference>
<name>A0ABT9NR99_9ACTN</name>
<evidence type="ECO:0000259" key="1">
    <source>
        <dbReference type="PROSITE" id="PS51658"/>
    </source>
</evidence>
<organism evidence="2 3">
    <name type="scientific">Nocardioides massiliensis</name>
    <dbReference type="NCBI Taxonomy" id="1325935"/>
    <lineage>
        <taxon>Bacteria</taxon>
        <taxon>Bacillati</taxon>
        <taxon>Actinomycetota</taxon>
        <taxon>Actinomycetes</taxon>
        <taxon>Propionibacteriales</taxon>
        <taxon>Nocardioidaceae</taxon>
        <taxon>Nocardioides</taxon>
    </lineage>
</organism>
<dbReference type="RefSeq" id="WP_068122492.1">
    <property type="nucleotide sequence ID" value="NZ_CCXJ01000599.1"/>
</dbReference>
<protein>
    <submittedName>
        <fullName evidence="2">Bifunctional DNase/RNase</fullName>
    </submittedName>
</protein>
<evidence type="ECO:0000313" key="2">
    <source>
        <dbReference type="EMBL" id="MDP9822957.1"/>
    </source>
</evidence>
<comment type="caution">
    <text evidence="2">The sequence shown here is derived from an EMBL/GenBank/DDBJ whole genome shotgun (WGS) entry which is preliminary data.</text>
</comment>
<reference evidence="2 3" key="1">
    <citation type="submission" date="2023-07" db="EMBL/GenBank/DDBJ databases">
        <title>Sequencing the genomes of 1000 actinobacteria strains.</title>
        <authorList>
            <person name="Klenk H.-P."/>
        </authorList>
    </citation>
    <scope>NUCLEOTIDE SEQUENCE [LARGE SCALE GENOMIC DNA]</scope>
    <source>
        <strain evidence="2 3">GD13</strain>
    </source>
</reference>
<dbReference type="Pfam" id="PF02577">
    <property type="entry name" value="BFN_dom"/>
    <property type="match status" value="1"/>
</dbReference>
<feature type="domain" description="BFN" evidence="1">
    <location>
        <begin position="1"/>
        <end position="129"/>
    </location>
</feature>
<dbReference type="PANTHER" id="PTHR15160">
    <property type="entry name" value="VON HIPPEL-LINDAU PROTEIN"/>
    <property type="match status" value="1"/>
</dbReference>
<gene>
    <name evidence="2" type="ORF">J2S59_002766</name>
</gene>